<dbReference type="AlphaFoldDB" id="A0A9P0FSB8"/>
<sequence length="169" mass="16411">MYKLVVLFSVLAVVAAKPSGLSGLGLGAPWAAAALGLAAPVAPLAAPLLAAPVGIAGPAVVAAPLAAAAVNYRGPVSLAPGQPASILAADGRPLDTLSVNADRAVHYTAKAVDHATVAAGHLLGKRSAPLLSPVALSAPAQLAWLAPLAPLAPLAVGPLAQAGLLGQHW</sequence>
<dbReference type="Proteomes" id="UP001154114">
    <property type="component" value="Chromosome 1"/>
</dbReference>
<protein>
    <recommendedName>
        <fullName evidence="5">Cuticle protein</fullName>
    </recommendedName>
</protein>
<keyword evidence="1" id="KW-0472">Membrane</keyword>
<feature type="signal peptide" evidence="2">
    <location>
        <begin position="1"/>
        <end position="16"/>
    </location>
</feature>
<evidence type="ECO:0000313" key="4">
    <source>
        <dbReference type="Proteomes" id="UP001154114"/>
    </source>
</evidence>
<keyword evidence="4" id="KW-1185">Reference proteome</keyword>
<keyword evidence="1" id="KW-1133">Transmembrane helix</keyword>
<name>A0A9P0FSB8_CHRIL</name>
<keyword evidence="1" id="KW-0812">Transmembrane</keyword>
<evidence type="ECO:0000256" key="2">
    <source>
        <dbReference type="SAM" id="SignalP"/>
    </source>
</evidence>
<dbReference type="OrthoDB" id="7490114at2759"/>
<evidence type="ECO:0008006" key="5">
    <source>
        <dbReference type="Google" id="ProtNLM"/>
    </source>
</evidence>
<feature type="chain" id="PRO_5040140873" description="Cuticle protein" evidence="2">
    <location>
        <begin position="17"/>
        <end position="169"/>
    </location>
</feature>
<dbReference type="EMBL" id="LR824004">
    <property type="protein sequence ID" value="CAH0577771.1"/>
    <property type="molecule type" value="Genomic_DNA"/>
</dbReference>
<organism evidence="3 4">
    <name type="scientific">Chrysodeixis includens</name>
    <name type="common">Soybean looper</name>
    <name type="synonym">Pseudoplusia includens</name>
    <dbReference type="NCBI Taxonomy" id="689277"/>
    <lineage>
        <taxon>Eukaryota</taxon>
        <taxon>Metazoa</taxon>
        <taxon>Ecdysozoa</taxon>
        <taxon>Arthropoda</taxon>
        <taxon>Hexapoda</taxon>
        <taxon>Insecta</taxon>
        <taxon>Pterygota</taxon>
        <taxon>Neoptera</taxon>
        <taxon>Endopterygota</taxon>
        <taxon>Lepidoptera</taxon>
        <taxon>Glossata</taxon>
        <taxon>Ditrysia</taxon>
        <taxon>Noctuoidea</taxon>
        <taxon>Noctuidae</taxon>
        <taxon>Plusiinae</taxon>
        <taxon>Chrysodeixis</taxon>
    </lineage>
</organism>
<evidence type="ECO:0000256" key="1">
    <source>
        <dbReference type="SAM" id="Phobius"/>
    </source>
</evidence>
<evidence type="ECO:0000313" key="3">
    <source>
        <dbReference type="EMBL" id="CAH0577771.1"/>
    </source>
</evidence>
<feature type="transmembrane region" description="Helical" evidence="1">
    <location>
        <begin position="44"/>
        <end position="70"/>
    </location>
</feature>
<proteinExistence type="predicted"/>
<keyword evidence="2" id="KW-0732">Signal</keyword>
<accession>A0A9P0FSB8</accession>
<gene>
    <name evidence="3" type="ORF">CINC_LOCUS158</name>
</gene>
<reference evidence="3" key="1">
    <citation type="submission" date="2021-12" db="EMBL/GenBank/DDBJ databases">
        <authorList>
            <person name="King R."/>
        </authorList>
    </citation>
    <scope>NUCLEOTIDE SEQUENCE</scope>
</reference>